<name>A0A6C0HC13_9ZZZZ</name>
<dbReference type="SUPFAM" id="SSF88659">
    <property type="entry name" value="Sigma3 and sigma4 domains of RNA polymerase sigma factors"/>
    <property type="match status" value="1"/>
</dbReference>
<evidence type="ECO:0000313" key="1">
    <source>
        <dbReference type="EMBL" id="QHT78141.1"/>
    </source>
</evidence>
<organism evidence="1">
    <name type="scientific">viral metagenome</name>
    <dbReference type="NCBI Taxonomy" id="1070528"/>
    <lineage>
        <taxon>unclassified sequences</taxon>
        <taxon>metagenomes</taxon>
        <taxon>organismal metagenomes</taxon>
    </lineage>
</organism>
<sequence length="255" mass="30430">MLVTLCFLVFFVFININYILSYNIKNNLTIQQWTKIREIMLHPSCSPNMREKLNQVLFDKYEEWACNHARLFKKKHIFLCKDIKIGELQLIALSGLNNAIIKYNPKYILFYKYATIYVYSCLYEAVSKQQPMNIIPTYIRKDKKHPWKLRNKRHYDNMIDPIFVGDDNFKLEAGVDENNNPLKIFEHSNTINELWNFIQKELDFTSFTVFKYKYNTEFEKVMSNKEISNLMGCSEETIRKNLKASSEILKLKLNI</sequence>
<dbReference type="InterPro" id="IPR013324">
    <property type="entry name" value="RNA_pol_sigma_r3/r4-like"/>
</dbReference>
<accession>A0A6C0HC13</accession>
<dbReference type="AlphaFoldDB" id="A0A6C0HC13"/>
<proteinExistence type="predicted"/>
<dbReference type="EMBL" id="MN739929">
    <property type="protein sequence ID" value="QHT78141.1"/>
    <property type="molecule type" value="Genomic_DNA"/>
</dbReference>
<protein>
    <submittedName>
        <fullName evidence="1">Uncharacterized protein</fullName>
    </submittedName>
</protein>
<reference evidence="1" key="1">
    <citation type="journal article" date="2020" name="Nature">
        <title>Giant virus diversity and host interactions through global metagenomics.</title>
        <authorList>
            <person name="Schulz F."/>
            <person name="Roux S."/>
            <person name="Paez-Espino D."/>
            <person name="Jungbluth S."/>
            <person name="Walsh D.A."/>
            <person name="Denef V.J."/>
            <person name="McMahon K.D."/>
            <person name="Konstantinidis K.T."/>
            <person name="Eloe-Fadrosh E.A."/>
            <person name="Kyrpides N.C."/>
            <person name="Woyke T."/>
        </authorList>
    </citation>
    <scope>NUCLEOTIDE SEQUENCE</scope>
    <source>
        <strain evidence="1">GVMAG-M-3300023179-91</strain>
    </source>
</reference>